<dbReference type="CDD" id="cd04301">
    <property type="entry name" value="NAT_SF"/>
    <property type="match status" value="1"/>
</dbReference>
<dbReference type="InterPro" id="IPR000182">
    <property type="entry name" value="GNAT_dom"/>
</dbReference>
<sequence length="143" mass="16363">MRNDLTSFFHVMQNSGYLVERIRDLDGYVNKLLGNATIFSIYEKGELAAVSACYINDPDKILAYVSYIGVLPKFQRRGFASNLLDSSINYAQRCRLKIIRLEVSSDNTAAKKLYENKGFVCEKFIDNSIFMELSLNDFRSSNM</sequence>
<accession>A0A1H6MMX8</accession>
<evidence type="ECO:0000256" key="1">
    <source>
        <dbReference type="ARBA" id="ARBA00022679"/>
    </source>
</evidence>
<dbReference type="RefSeq" id="WP_092793977.1">
    <property type="nucleotide sequence ID" value="NZ_FNXF01000010.1"/>
</dbReference>
<dbReference type="AlphaFoldDB" id="A0A1H6MMX8"/>
<dbReference type="PANTHER" id="PTHR43420">
    <property type="entry name" value="ACETYLTRANSFERASE"/>
    <property type="match status" value="1"/>
</dbReference>
<evidence type="ECO:0000256" key="2">
    <source>
        <dbReference type="ARBA" id="ARBA00023315"/>
    </source>
</evidence>
<dbReference type="GO" id="GO:0016747">
    <property type="term" value="F:acyltransferase activity, transferring groups other than amino-acyl groups"/>
    <property type="evidence" value="ECO:0007669"/>
    <property type="project" value="InterPro"/>
</dbReference>
<dbReference type="PROSITE" id="PS51186">
    <property type="entry name" value="GNAT"/>
    <property type="match status" value="1"/>
</dbReference>
<feature type="domain" description="N-acetyltransferase" evidence="3">
    <location>
        <begin position="1"/>
        <end position="136"/>
    </location>
</feature>
<gene>
    <name evidence="4" type="ORF">SAMN05660691_02615</name>
</gene>
<evidence type="ECO:0000313" key="5">
    <source>
        <dbReference type="Proteomes" id="UP000199371"/>
    </source>
</evidence>
<evidence type="ECO:0000313" key="4">
    <source>
        <dbReference type="EMBL" id="SEH99019.1"/>
    </source>
</evidence>
<dbReference type="Proteomes" id="UP000199371">
    <property type="component" value="Unassembled WGS sequence"/>
</dbReference>
<keyword evidence="5" id="KW-1185">Reference proteome</keyword>
<keyword evidence="2" id="KW-0012">Acyltransferase</keyword>
<evidence type="ECO:0000259" key="3">
    <source>
        <dbReference type="PROSITE" id="PS51186"/>
    </source>
</evidence>
<dbReference type="PANTHER" id="PTHR43420:SF47">
    <property type="entry name" value="N-ACETYLTRANSFERASE DOMAIN-CONTAINING PROTEIN"/>
    <property type="match status" value="1"/>
</dbReference>
<protein>
    <submittedName>
        <fullName evidence="4">Acetyltransferase (GNAT) family protein</fullName>
    </submittedName>
</protein>
<dbReference type="InterPro" id="IPR016181">
    <property type="entry name" value="Acyl_CoA_acyltransferase"/>
</dbReference>
<name>A0A1H6MMX8_9GAMM</name>
<dbReference type="SUPFAM" id="SSF55729">
    <property type="entry name" value="Acyl-CoA N-acyltransferases (Nat)"/>
    <property type="match status" value="1"/>
</dbReference>
<proteinExistence type="predicted"/>
<dbReference type="EMBL" id="FNXF01000010">
    <property type="protein sequence ID" value="SEH99019.1"/>
    <property type="molecule type" value="Genomic_DNA"/>
</dbReference>
<dbReference type="InterPro" id="IPR050680">
    <property type="entry name" value="YpeA/RimI_acetyltransf"/>
</dbReference>
<reference evidence="5" key="1">
    <citation type="submission" date="2016-10" db="EMBL/GenBank/DDBJ databases">
        <authorList>
            <person name="Varghese N."/>
            <person name="Submissions S."/>
        </authorList>
    </citation>
    <scope>NUCLEOTIDE SEQUENCE [LARGE SCALE GENOMIC DNA]</scope>
    <source>
        <strain evidence="5">DSM 17616</strain>
    </source>
</reference>
<dbReference type="Pfam" id="PF00583">
    <property type="entry name" value="Acetyltransf_1"/>
    <property type="match status" value="1"/>
</dbReference>
<dbReference type="STRING" id="173990.SAMN05660691_02615"/>
<organism evidence="4 5">
    <name type="scientific">Rheinheimera pacifica</name>
    <dbReference type="NCBI Taxonomy" id="173990"/>
    <lineage>
        <taxon>Bacteria</taxon>
        <taxon>Pseudomonadati</taxon>
        <taxon>Pseudomonadota</taxon>
        <taxon>Gammaproteobacteria</taxon>
        <taxon>Chromatiales</taxon>
        <taxon>Chromatiaceae</taxon>
        <taxon>Rheinheimera</taxon>
    </lineage>
</organism>
<dbReference type="OrthoDB" id="273614at2"/>
<dbReference type="Gene3D" id="3.40.630.30">
    <property type="match status" value="1"/>
</dbReference>
<keyword evidence="1 4" id="KW-0808">Transferase</keyword>